<dbReference type="PANTHER" id="PTHR18964">
    <property type="entry name" value="ROK (REPRESSOR, ORF, KINASE) FAMILY"/>
    <property type="match status" value="1"/>
</dbReference>
<dbReference type="AlphaFoldDB" id="A0A0A5G9Z2"/>
<dbReference type="Proteomes" id="UP000030401">
    <property type="component" value="Unassembled WGS sequence"/>
</dbReference>
<keyword evidence="10" id="KW-1185">Reference proteome</keyword>
<dbReference type="InterPro" id="IPR049874">
    <property type="entry name" value="ROK_cs"/>
</dbReference>
<evidence type="ECO:0000256" key="2">
    <source>
        <dbReference type="ARBA" id="ARBA00012323"/>
    </source>
</evidence>
<comment type="caution">
    <text evidence="9">The sequence shown here is derived from an EMBL/GenBank/DDBJ whole genome shotgun (WGS) entry which is preliminary data.</text>
</comment>
<accession>A0A0A5G9Z2</accession>
<dbReference type="EMBL" id="AVPG01000001">
    <property type="protein sequence ID" value="KGX88874.1"/>
    <property type="molecule type" value="Genomic_DNA"/>
</dbReference>
<evidence type="ECO:0000256" key="7">
    <source>
        <dbReference type="ARBA" id="ARBA00022840"/>
    </source>
</evidence>
<keyword evidence="6 9" id="KW-0418">Kinase</keyword>
<dbReference type="EC" id="2.7.1.2" evidence="2"/>
<evidence type="ECO:0000256" key="8">
    <source>
        <dbReference type="ARBA" id="ARBA00032386"/>
    </source>
</evidence>
<dbReference type="STRING" id="1385512.N784_00575"/>
<dbReference type="InterPro" id="IPR004654">
    <property type="entry name" value="ROK_glcA"/>
</dbReference>
<sequence>MAEHDLIGVDIGGTTVKMAFITYTGDIIDKWEIPTDKSDGASNVVADIASSIQSKQQENGYNANDFVAIGVGAPGFMDIQRGFVYEAVNVGWKDYPLGERLREATGYPVFLENDANLAALGEFWKGSGSQTTNMLAVTLGTGVGGGIIANGQLLHGTNGTVAEIGHMTVEMNNPMPCNCGKMGCLETVASATAIAKLAKQAVEEGKTTSLALLMKENGFVTAKDVFDAADQDDKVANEILEYVINTLGVSIANLAIALNPAKIVIGGGVSKAGNRLLTPLRKVFDQHALTRTSDVVEFVIASLGNDAGVLGAAYLAKNAVK</sequence>
<dbReference type="GO" id="GO:0004340">
    <property type="term" value="F:glucokinase activity"/>
    <property type="evidence" value="ECO:0007669"/>
    <property type="project" value="UniProtKB-EC"/>
</dbReference>
<gene>
    <name evidence="9" type="ORF">N784_00575</name>
</gene>
<dbReference type="RefSeq" id="WP_036830928.1">
    <property type="nucleotide sequence ID" value="NZ_AVPG01000001.1"/>
</dbReference>
<evidence type="ECO:0000256" key="3">
    <source>
        <dbReference type="ARBA" id="ARBA00014701"/>
    </source>
</evidence>
<evidence type="ECO:0000256" key="1">
    <source>
        <dbReference type="ARBA" id="ARBA00006479"/>
    </source>
</evidence>
<dbReference type="NCBIfam" id="TIGR00744">
    <property type="entry name" value="ROK_glcA_fam"/>
    <property type="match status" value="1"/>
</dbReference>
<keyword evidence="5" id="KW-0547">Nucleotide-binding</keyword>
<keyword evidence="7" id="KW-0067">ATP-binding</keyword>
<keyword evidence="4" id="KW-0808">Transferase</keyword>
<protein>
    <recommendedName>
        <fullName evidence="3">Glucokinase</fullName>
        <ecNumber evidence="2">2.7.1.2</ecNumber>
    </recommendedName>
    <alternativeName>
        <fullName evidence="8">Glucose kinase</fullName>
    </alternativeName>
</protein>
<dbReference type="OrthoDB" id="9810372at2"/>
<evidence type="ECO:0000256" key="5">
    <source>
        <dbReference type="ARBA" id="ARBA00022741"/>
    </source>
</evidence>
<reference evidence="9 10" key="1">
    <citation type="submission" date="2013-08" db="EMBL/GenBank/DDBJ databases">
        <authorList>
            <person name="Huang J."/>
            <person name="Wang G."/>
        </authorList>
    </citation>
    <scope>NUCLEOTIDE SEQUENCE [LARGE SCALE GENOMIC DNA]</scope>
    <source>
        <strain evidence="9 10">JSM 072002</strain>
    </source>
</reference>
<dbReference type="Pfam" id="PF00480">
    <property type="entry name" value="ROK"/>
    <property type="match status" value="1"/>
</dbReference>
<dbReference type="InterPro" id="IPR043129">
    <property type="entry name" value="ATPase_NBD"/>
</dbReference>
<evidence type="ECO:0000313" key="10">
    <source>
        <dbReference type="Proteomes" id="UP000030401"/>
    </source>
</evidence>
<evidence type="ECO:0000313" key="9">
    <source>
        <dbReference type="EMBL" id="KGX88874.1"/>
    </source>
</evidence>
<evidence type="ECO:0000256" key="6">
    <source>
        <dbReference type="ARBA" id="ARBA00022777"/>
    </source>
</evidence>
<organism evidence="9 10">
    <name type="scientific">Pontibacillus litoralis JSM 072002</name>
    <dbReference type="NCBI Taxonomy" id="1385512"/>
    <lineage>
        <taxon>Bacteria</taxon>
        <taxon>Bacillati</taxon>
        <taxon>Bacillota</taxon>
        <taxon>Bacilli</taxon>
        <taxon>Bacillales</taxon>
        <taxon>Bacillaceae</taxon>
        <taxon>Pontibacillus</taxon>
    </lineage>
</organism>
<dbReference type="SUPFAM" id="SSF53067">
    <property type="entry name" value="Actin-like ATPase domain"/>
    <property type="match status" value="1"/>
</dbReference>
<dbReference type="Gene3D" id="3.30.420.40">
    <property type="match status" value="2"/>
</dbReference>
<dbReference type="PANTHER" id="PTHR18964:SF149">
    <property type="entry name" value="BIFUNCTIONAL UDP-N-ACETYLGLUCOSAMINE 2-EPIMERASE_N-ACETYLMANNOSAMINE KINASE"/>
    <property type="match status" value="1"/>
</dbReference>
<dbReference type="PROSITE" id="PS01125">
    <property type="entry name" value="ROK"/>
    <property type="match status" value="1"/>
</dbReference>
<dbReference type="InterPro" id="IPR000600">
    <property type="entry name" value="ROK"/>
</dbReference>
<dbReference type="GO" id="GO:0006096">
    <property type="term" value="P:glycolytic process"/>
    <property type="evidence" value="ECO:0007669"/>
    <property type="project" value="InterPro"/>
</dbReference>
<name>A0A0A5G9Z2_9BACI</name>
<proteinExistence type="inferred from homology"/>
<dbReference type="GO" id="GO:0005524">
    <property type="term" value="F:ATP binding"/>
    <property type="evidence" value="ECO:0007669"/>
    <property type="project" value="UniProtKB-KW"/>
</dbReference>
<dbReference type="eggNOG" id="COG1940">
    <property type="taxonomic scope" value="Bacteria"/>
</dbReference>
<evidence type="ECO:0000256" key="4">
    <source>
        <dbReference type="ARBA" id="ARBA00022679"/>
    </source>
</evidence>
<comment type="similarity">
    <text evidence="1">Belongs to the ROK (NagC/XylR) family.</text>
</comment>
<dbReference type="GO" id="GO:0005737">
    <property type="term" value="C:cytoplasm"/>
    <property type="evidence" value="ECO:0007669"/>
    <property type="project" value="InterPro"/>
</dbReference>